<name>A0A517Y5Q2_9BACT</name>
<gene>
    <name evidence="1" type="ORF">ETAA8_06360</name>
</gene>
<evidence type="ECO:0000313" key="1">
    <source>
        <dbReference type="EMBL" id="QDU25567.1"/>
    </source>
</evidence>
<dbReference type="KEGG" id="aagg:ETAA8_06360"/>
<accession>A0A517Y5Q2</accession>
<keyword evidence="2" id="KW-1185">Reference proteome</keyword>
<proteinExistence type="predicted"/>
<dbReference type="AlphaFoldDB" id="A0A517Y5Q2"/>
<dbReference type="EMBL" id="CP036274">
    <property type="protein sequence ID" value="QDU25567.1"/>
    <property type="molecule type" value="Genomic_DNA"/>
</dbReference>
<organism evidence="1 2">
    <name type="scientific">Anatilimnocola aggregata</name>
    <dbReference type="NCBI Taxonomy" id="2528021"/>
    <lineage>
        <taxon>Bacteria</taxon>
        <taxon>Pseudomonadati</taxon>
        <taxon>Planctomycetota</taxon>
        <taxon>Planctomycetia</taxon>
        <taxon>Pirellulales</taxon>
        <taxon>Pirellulaceae</taxon>
        <taxon>Anatilimnocola</taxon>
    </lineage>
</organism>
<evidence type="ECO:0000313" key="2">
    <source>
        <dbReference type="Proteomes" id="UP000315017"/>
    </source>
</evidence>
<dbReference type="RefSeq" id="WP_145084714.1">
    <property type="nucleotide sequence ID" value="NZ_CP036274.1"/>
</dbReference>
<protein>
    <submittedName>
        <fullName evidence="1">Uncharacterized protein</fullName>
    </submittedName>
</protein>
<reference evidence="1 2" key="1">
    <citation type="submission" date="2019-02" db="EMBL/GenBank/DDBJ databases">
        <title>Deep-cultivation of Planctomycetes and their phenomic and genomic characterization uncovers novel biology.</title>
        <authorList>
            <person name="Wiegand S."/>
            <person name="Jogler M."/>
            <person name="Boedeker C."/>
            <person name="Pinto D."/>
            <person name="Vollmers J."/>
            <person name="Rivas-Marin E."/>
            <person name="Kohn T."/>
            <person name="Peeters S.H."/>
            <person name="Heuer A."/>
            <person name="Rast P."/>
            <person name="Oberbeckmann S."/>
            <person name="Bunk B."/>
            <person name="Jeske O."/>
            <person name="Meyerdierks A."/>
            <person name="Storesund J.E."/>
            <person name="Kallscheuer N."/>
            <person name="Luecker S."/>
            <person name="Lage O.M."/>
            <person name="Pohl T."/>
            <person name="Merkel B.J."/>
            <person name="Hornburger P."/>
            <person name="Mueller R.-W."/>
            <person name="Bruemmer F."/>
            <person name="Labrenz M."/>
            <person name="Spormann A.M."/>
            <person name="Op den Camp H."/>
            <person name="Overmann J."/>
            <person name="Amann R."/>
            <person name="Jetten M.S.M."/>
            <person name="Mascher T."/>
            <person name="Medema M.H."/>
            <person name="Devos D.P."/>
            <person name="Kaster A.-K."/>
            <person name="Ovreas L."/>
            <person name="Rohde M."/>
            <person name="Galperin M.Y."/>
            <person name="Jogler C."/>
        </authorList>
    </citation>
    <scope>NUCLEOTIDE SEQUENCE [LARGE SCALE GENOMIC DNA]</scope>
    <source>
        <strain evidence="1 2">ETA_A8</strain>
    </source>
</reference>
<dbReference type="Proteomes" id="UP000315017">
    <property type="component" value="Chromosome"/>
</dbReference>
<sequence>MESVIASWIGKHVSITLHSTIPTPLDGKLVAIDASGILLQLSYGQTYVPMTSVLHLSPTKDE</sequence>